<dbReference type="KEGG" id="rsz:130510210"/>
<dbReference type="RefSeq" id="XP_056862612.1">
    <property type="nucleotide sequence ID" value="XM_057006632.1"/>
</dbReference>
<dbReference type="RefSeq" id="XP_018476555.1">
    <property type="nucleotide sequence ID" value="XM_018621053.2"/>
</dbReference>
<dbReference type="PANTHER" id="PTHR47253">
    <property type="match status" value="1"/>
</dbReference>
<reference evidence="2 3" key="2">
    <citation type="submission" date="2025-04" db="UniProtKB">
        <authorList>
            <consortium name="RefSeq"/>
        </authorList>
    </citation>
    <scope>IDENTIFICATION</scope>
    <source>
        <tissue evidence="2 3">Leaf</tissue>
    </source>
</reference>
<evidence type="ECO:0000313" key="3">
    <source>
        <dbReference type="RefSeq" id="XP_056862612.1"/>
    </source>
</evidence>
<name>A0A6J0MVS3_RAPSA</name>
<protein>
    <submittedName>
        <fullName evidence="2 3">Isochorismate synthase 2, chloroplastic</fullName>
    </submittedName>
</protein>
<keyword evidence="1" id="KW-1185">Reference proteome</keyword>
<organism evidence="1 2">
    <name type="scientific">Raphanus sativus</name>
    <name type="common">Radish</name>
    <name type="synonym">Raphanus raphanistrum var. sativus</name>
    <dbReference type="NCBI Taxonomy" id="3726"/>
    <lineage>
        <taxon>Eukaryota</taxon>
        <taxon>Viridiplantae</taxon>
        <taxon>Streptophyta</taxon>
        <taxon>Embryophyta</taxon>
        <taxon>Tracheophyta</taxon>
        <taxon>Spermatophyta</taxon>
        <taxon>Magnoliopsida</taxon>
        <taxon>eudicotyledons</taxon>
        <taxon>Gunneridae</taxon>
        <taxon>Pentapetalae</taxon>
        <taxon>rosids</taxon>
        <taxon>malvids</taxon>
        <taxon>Brassicales</taxon>
        <taxon>Brassicaceae</taxon>
        <taxon>Brassiceae</taxon>
        <taxon>Raphanus</taxon>
    </lineage>
</organism>
<evidence type="ECO:0000313" key="2">
    <source>
        <dbReference type="RefSeq" id="XP_018476555.1"/>
    </source>
</evidence>
<reference evidence="1" key="1">
    <citation type="journal article" date="2019" name="Database">
        <title>The radish genome database (RadishGD): an integrated information resource for radish genomics.</title>
        <authorList>
            <person name="Yu H.J."/>
            <person name="Baek S."/>
            <person name="Lee Y.J."/>
            <person name="Cho A."/>
            <person name="Mun J.H."/>
        </authorList>
    </citation>
    <scope>NUCLEOTIDE SEQUENCE [LARGE SCALE GENOMIC DNA]</scope>
    <source>
        <strain evidence="1">cv. WK10039</strain>
    </source>
</reference>
<dbReference type="InterPro" id="IPR044250">
    <property type="entry name" value="MenF-like"/>
</dbReference>
<sequence>MGTFGFLPLDWLHAQDDVLPRSFFSPRSDTGRPELLKDLASESVNGSSSDRNPVSVAGLGFKSLNSPLIRAYGGLRFDPNGEVGVEWEQFGAFYSKVPQVEFVEFG</sequence>
<dbReference type="OrthoDB" id="8119704at2759"/>
<dbReference type="PANTHER" id="PTHR47253:SF4">
    <property type="entry name" value="ISOCHORISMATE SYNTHASE 2, CHLOROPLASTIC"/>
    <property type="match status" value="1"/>
</dbReference>
<dbReference type="GO" id="GO:0009536">
    <property type="term" value="C:plastid"/>
    <property type="evidence" value="ECO:0007669"/>
    <property type="project" value="TreeGrafter"/>
</dbReference>
<gene>
    <name evidence="2" type="primary">LOC108847729</name>
    <name evidence="3" type="synonym">LOC130510210</name>
</gene>
<dbReference type="KEGG" id="rsz:108847729"/>
<dbReference type="GeneID" id="108847729"/>
<dbReference type="GO" id="GO:0008909">
    <property type="term" value="F:isochorismate synthase activity"/>
    <property type="evidence" value="ECO:0007669"/>
    <property type="project" value="InterPro"/>
</dbReference>
<dbReference type="Proteomes" id="UP000504610">
    <property type="component" value="Chromosome 3"/>
</dbReference>
<evidence type="ECO:0000313" key="1">
    <source>
        <dbReference type="Proteomes" id="UP000504610"/>
    </source>
</evidence>
<dbReference type="AlphaFoldDB" id="A0A6J0MVS3"/>
<accession>A0A6J0MVS3</accession>
<dbReference type="GO" id="GO:0042372">
    <property type="term" value="P:phylloquinone biosynthetic process"/>
    <property type="evidence" value="ECO:0007669"/>
    <property type="project" value="TreeGrafter"/>
</dbReference>
<proteinExistence type="predicted"/>